<dbReference type="GO" id="GO:0046592">
    <property type="term" value="F:polyamine oxidase activity"/>
    <property type="evidence" value="ECO:0007669"/>
    <property type="project" value="TreeGrafter"/>
</dbReference>
<sequence length="221" mass="24244">MFAVRLFRKLPEGYIKTVQEFMRIRRCCNKACAQPPNNPCSQPPFNPCTPNNLETAPKDPRVVIIGAGIAGLSAANQLTENGICKVKVLEASDRAGGRIHSCWLGDTVVELGAEWIEGGCPSNSAFTLAAQEGLIGRPFLSREDLSHFNLFYSSSGKPIEPWLGKTAAEAYRKIENEVLSLSKRMGAYSEVDKTGLNLRQFINGIAYVTEISIPKKTLLLQ</sequence>
<protein>
    <recommendedName>
        <fullName evidence="1">Amine oxidase domain-containing protein</fullName>
    </recommendedName>
</protein>
<name>A0A8K0KT79_LADFU</name>
<dbReference type="InterPro" id="IPR036188">
    <property type="entry name" value="FAD/NAD-bd_sf"/>
</dbReference>
<dbReference type="OrthoDB" id="2219495at2759"/>
<dbReference type="EMBL" id="KZ310699">
    <property type="protein sequence ID" value="KAG8240014.1"/>
    <property type="molecule type" value="Genomic_DNA"/>
</dbReference>
<dbReference type="SUPFAM" id="SSF51905">
    <property type="entry name" value="FAD/NAD(P)-binding domain"/>
    <property type="match status" value="1"/>
</dbReference>
<reference evidence="2" key="1">
    <citation type="submission" date="2013-04" db="EMBL/GenBank/DDBJ databases">
        <authorList>
            <person name="Qu J."/>
            <person name="Murali S.C."/>
            <person name="Bandaranaike D."/>
            <person name="Bellair M."/>
            <person name="Blankenburg K."/>
            <person name="Chao H."/>
            <person name="Dinh H."/>
            <person name="Doddapaneni H."/>
            <person name="Downs B."/>
            <person name="Dugan-Rocha S."/>
            <person name="Elkadiri S."/>
            <person name="Gnanaolivu R.D."/>
            <person name="Hernandez B."/>
            <person name="Javaid M."/>
            <person name="Jayaseelan J.C."/>
            <person name="Lee S."/>
            <person name="Li M."/>
            <person name="Ming W."/>
            <person name="Munidasa M."/>
            <person name="Muniz J."/>
            <person name="Nguyen L."/>
            <person name="Ongeri F."/>
            <person name="Osuji N."/>
            <person name="Pu L.-L."/>
            <person name="Puazo M."/>
            <person name="Qu C."/>
            <person name="Quiroz J."/>
            <person name="Raj R."/>
            <person name="Weissenberger G."/>
            <person name="Xin Y."/>
            <person name="Zou X."/>
            <person name="Han Y."/>
            <person name="Richards S."/>
            <person name="Worley K."/>
            <person name="Muzny D."/>
            <person name="Gibbs R."/>
        </authorList>
    </citation>
    <scope>NUCLEOTIDE SEQUENCE</scope>
    <source>
        <strain evidence="2">Sampled in the wild</strain>
    </source>
</reference>
<organism evidence="2 3">
    <name type="scientific">Ladona fulva</name>
    <name type="common">Scarce chaser dragonfly</name>
    <name type="synonym">Libellula fulva</name>
    <dbReference type="NCBI Taxonomy" id="123851"/>
    <lineage>
        <taxon>Eukaryota</taxon>
        <taxon>Metazoa</taxon>
        <taxon>Ecdysozoa</taxon>
        <taxon>Arthropoda</taxon>
        <taxon>Hexapoda</taxon>
        <taxon>Insecta</taxon>
        <taxon>Pterygota</taxon>
        <taxon>Palaeoptera</taxon>
        <taxon>Odonata</taxon>
        <taxon>Epiprocta</taxon>
        <taxon>Anisoptera</taxon>
        <taxon>Libelluloidea</taxon>
        <taxon>Libellulidae</taxon>
        <taxon>Ladona</taxon>
    </lineage>
</organism>
<evidence type="ECO:0000313" key="2">
    <source>
        <dbReference type="EMBL" id="KAG8240014.1"/>
    </source>
</evidence>
<dbReference type="AlphaFoldDB" id="A0A8K0KT79"/>
<gene>
    <name evidence="2" type="ORF">J437_LFUL017749</name>
</gene>
<dbReference type="Proteomes" id="UP000792457">
    <property type="component" value="Unassembled WGS sequence"/>
</dbReference>
<comment type="caution">
    <text evidence="2">The sequence shown here is derived from an EMBL/GenBank/DDBJ whole genome shotgun (WGS) entry which is preliminary data.</text>
</comment>
<dbReference type="InterPro" id="IPR050281">
    <property type="entry name" value="Flavin_monoamine_oxidase"/>
</dbReference>
<dbReference type="PRINTS" id="PR00419">
    <property type="entry name" value="ADXRDTASE"/>
</dbReference>
<dbReference type="Gene3D" id="3.50.50.60">
    <property type="entry name" value="FAD/NAD(P)-binding domain"/>
    <property type="match status" value="1"/>
</dbReference>
<dbReference type="PANTHER" id="PTHR10742:SF416">
    <property type="entry name" value="SPERMINE OXIDASE"/>
    <property type="match status" value="1"/>
</dbReference>
<dbReference type="PANTHER" id="PTHR10742">
    <property type="entry name" value="FLAVIN MONOAMINE OXIDASE"/>
    <property type="match status" value="1"/>
</dbReference>
<evidence type="ECO:0000313" key="3">
    <source>
        <dbReference type="Proteomes" id="UP000792457"/>
    </source>
</evidence>
<feature type="domain" description="Amine oxidase" evidence="1">
    <location>
        <begin position="69"/>
        <end position="153"/>
    </location>
</feature>
<keyword evidence="3" id="KW-1185">Reference proteome</keyword>
<dbReference type="Pfam" id="PF01593">
    <property type="entry name" value="Amino_oxidase"/>
    <property type="match status" value="1"/>
</dbReference>
<dbReference type="Gene3D" id="3.90.660.10">
    <property type="match status" value="1"/>
</dbReference>
<proteinExistence type="predicted"/>
<accession>A0A8K0KT79</accession>
<dbReference type="InterPro" id="IPR002937">
    <property type="entry name" value="Amino_oxidase"/>
</dbReference>
<evidence type="ECO:0000259" key="1">
    <source>
        <dbReference type="Pfam" id="PF01593"/>
    </source>
</evidence>
<reference evidence="2" key="2">
    <citation type="submission" date="2017-10" db="EMBL/GenBank/DDBJ databases">
        <title>Ladona fulva Genome sequencing and assembly.</title>
        <authorList>
            <person name="Murali S."/>
            <person name="Richards S."/>
            <person name="Bandaranaike D."/>
            <person name="Bellair M."/>
            <person name="Blankenburg K."/>
            <person name="Chao H."/>
            <person name="Dinh H."/>
            <person name="Doddapaneni H."/>
            <person name="Dugan-Rocha S."/>
            <person name="Elkadiri S."/>
            <person name="Gnanaolivu R."/>
            <person name="Hernandez B."/>
            <person name="Skinner E."/>
            <person name="Javaid M."/>
            <person name="Lee S."/>
            <person name="Li M."/>
            <person name="Ming W."/>
            <person name="Munidasa M."/>
            <person name="Muniz J."/>
            <person name="Nguyen L."/>
            <person name="Hughes D."/>
            <person name="Osuji N."/>
            <person name="Pu L.-L."/>
            <person name="Puazo M."/>
            <person name="Qu C."/>
            <person name="Quiroz J."/>
            <person name="Raj R."/>
            <person name="Weissenberger G."/>
            <person name="Xin Y."/>
            <person name="Zou X."/>
            <person name="Han Y."/>
            <person name="Worley K."/>
            <person name="Muzny D."/>
            <person name="Gibbs R."/>
        </authorList>
    </citation>
    <scope>NUCLEOTIDE SEQUENCE</scope>
    <source>
        <strain evidence="2">Sampled in the wild</strain>
    </source>
</reference>